<sequence length="66" mass="7624">MVCTFMLLELQLFGERLCLNCIGYGEVSLGRKADSGSSFFFFLSGERIFFEMKPKERPHCLFFSVI</sequence>
<dbReference type="EMBL" id="GEGO01006694">
    <property type="protein sequence ID" value="JAR88710.1"/>
    <property type="molecule type" value="Transcribed_RNA"/>
</dbReference>
<name>A0A147BD57_IXORI</name>
<accession>A0A147BD57</accession>
<evidence type="ECO:0000256" key="1">
    <source>
        <dbReference type="SAM" id="SignalP"/>
    </source>
</evidence>
<reference evidence="2" key="1">
    <citation type="journal article" date="2018" name="PLoS Negl. Trop. Dis.">
        <title>Sialome diversity of ticks revealed by RNAseq of single tick salivary glands.</title>
        <authorList>
            <person name="Perner J."/>
            <person name="Kropackova S."/>
            <person name="Kopacek P."/>
            <person name="Ribeiro J.M."/>
        </authorList>
    </citation>
    <scope>NUCLEOTIDE SEQUENCE</scope>
    <source>
        <strain evidence="2">Siblings of single egg batch collected in Ceske Budejovice</strain>
        <tissue evidence="2">Salivary glands</tissue>
    </source>
</reference>
<organism evidence="2">
    <name type="scientific">Ixodes ricinus</name>
    <name type="common">Common tick</name>
    <name type="synonym">Acarus ricinus</name>
    <dbReference type="NCBI Taxonomy" id="34613"/>
    <lineage>
        <taxon>Eukaryota</taxon>
        <taxon>Metazoa</taxon>
        <taxon>Ecdysozoa</taxon>
        <taxon>Arthropoda</taxon>
        <taxon>Chelicerata</taxon>
        <taxon>Arachnida</taxon>
        <taxon>Acari</taxon>
        <taxon>Parasitiformes</taxon>
        <taxon>Ixodida</taxon>
        <taxon>Ixodoidea</taxon>
        <taxon>Ixodidae</taxon>
        <taxon>Ixodinae</taxon>
        <taxon>Ixodes</taxon>
    </lineage>
</organism>
<dbReference type="AlphaFoldDB" id="A0A147BD57"/>
<proteinExistence type="predicted"/>
<keyword evidence="1" id="KW-0732">Signal</keyword>
<feature type="chain" id="PRO_5007542009" evidence="1">
    <location>
        <begin position="19"/>
        <end position="66"/>
    </location>
</feature>
<feature type="signal peptide" evidence="1">
    <location>
        <begin position="1"/>
        <end position="18"/>
    </location>
</feature>
<protein>
    <submittedName>
        <fullName evidence="2">Putative secreted protein</fullName>
    </submittedName>
</protein>
<evidence type="ECO:0000313" key="2">
    <source>
        <dbReference type="EMBL" id="JAR88710.1"/>
    </source>
</evidence>